<keyword evidence="2" id="KW-0229">DNA integration</keyword>
<evidence type="ECO:0000256" key="2">
    <source>
        <dbReference type="ARBA" id="ARBA00022908"/>
    </source>
</evidence>
<evidence type="ECO:0000259" key="6">
    <source>
        <dbReference type="PROSITE" id="PS51898"/>
    </source>
</evidence>
<comment type="caution">
    <text evidence="8">The sequence shown here is derived from an EMBL/GenBank/DDBJ whole genome shotgun (WGS) entry which is preliminary data.</text>
</comment>
<dbReference type="GO" id="GO:0003677">
    <property type="term" value="F:DNA binding"/>
    <property type="evidence" value="ECO:0007669"/>
    <property type="project" value="UniProtKB-UniRule"/>
</dbReference>
<dbReference type="AlphaFoldDB" id="A0A0U9HN50"/>
<comment type="similarity">
    <text evidence="1">Belongs to the 'phage' integrase family.</text>
</comment>
<dbReference type="STRING" id="86166.TAGGR_1607"/>
<sequence length="358" mass="42314">MKTRGVFKRGGVYWIRYADPTGKIVRESARTRNINEALKLLAKRKAEIAEGKFPEKLVIKNHTFSELCDRYSEWACIQKCFNRSKLYIIKELKERFGSLILRRFTTQLVEQFQVDLIKQGLKPATINRKLACLKHMFTKAQQWDMVEEEVLKRIRKVKFLKENNRRLRYLSVEEIQRLLSCCDRHLYPIVFTALNTGMRKDEILSLRWSNVDLKNGYIHIEKTKNSERRDIPMNDALLSLFRKLFTERKIDVDYVFVNPLTNTRYYDVKRSFNHALRKADIKDFHFHDLRHTFASQLVMNGVDLTTVKELLGHKDIKMTLRYSHLAPEHKSRAVSCLSRIFSTSKKVSDTKTDTVTNF</sequence>
<dbReference type="Gene3D" id="1.10.443.10">
    <property type="entry name" value="Intergrase catalytic core"/>
    <property type="match status" value="1"/>
</dbReference>
<dbReference type="PROSITE" id="PS51898">
    <property type="entry name" value="TYR_RECOMBINASE"/>
    <property type="match status" value="1"/>
</dbReference>
<dbReference type="Proteomes" id="UP000054976">
    <property type="component" value="Unassembled WGS sequence"/>
</dbReference>
<dbReference type="Gene3D" id="1.10.150.130">
    <property type="match status" value="1"/>
</dbReference>
<dbReference type="Pfam" id="PF00589">
    <property type="entry name" value="Phage_integrase"/>
    <property type="match status" value="1"/>
</dbReference>
<dbReference type="InterPro" id="IPR050090">
    <property type="entry name" value="Tyrosine_recombinase_XerCD"/>
</dbReference>
<dbReference type="EMBL" id="BCNO01000001">
    <property type="protein sequence ID" value="GAQ94427.1"/>
    <property type="molecule type" value="Genomic_DNA"/>
</dbReference>
<reference evidence="9" key="1">
    <citation type="submission" date="2016-01" db="EMBL/GenBank/DDBJ databases">
        <title>Draft genome sequence of Thermodesulfovibrio aggregans strain TGE-P1.</title>
        <authorList>
            <person name="Sekiguchi Y."/>
            <person name="Ohashi A."/>
            <person name="Matsuura N."/>
            <person name="Tourlousse M.D."/>
        </authorList>
    </citation>
    <scope>NUCLEOTIDE SEQUENCE [LARGE SCALE GENOMIC DNA]</scope>
    <source>
        <strain evidence="9">TGE-P1</strain>
    </source>
</reference>
<feature type="domain" description="Tyr recombinase" evidence="6">
    <location>
        <begin position="165"/>
        <end position="335"/>
    </location>
</feature>
<evidence type="ECO:0000259" key="7">
    <source>
        <dbReference type="PROSITE" id="PS51900"/>
    </source>
</evidence>
<evidence type="ECO:0000313" key="8">
    <source>
        <dbReference type="EMBL" id="GAQ94427.1"/>
    </source>
</evidence>
<keyword evidence="4" id="KW-0233">DNA recombination</keyword>
<dbReference type="GO" id="GO:0015074">
    <property type="term" value="P:DNA integration"/>
    <property type="evidence" value="ECO:0007669"/>
    <property type="project" value="UniProtKB-KW"/>
</dbReference>
<dbReference type="GO" id="GO:0006310">
    <property type="term" value="P:DNA recombination"/>
    <property type="evidence" value="ECO:0007669"/>
    <property type="project" value="UniProtKB-KW"/>
</dbReference>
<evidence type="ECO:0000313" key="9">
    <source>
        <dbReference type="Proteomes" id="UP000054976"/>
    </source>
</evidence>
<dbReference type="InterPro" id="IPR002104">
    <property type="entry name" value="Integrase_catalytic"/>
</dbReference>
<evidence type="ECO:0000256" key="5">
    <source>
        <dbReference type="PROSITE-ProRule" id="PRU01248"/>
    </source>
</evidence>
<dbReference type="InterPro" id="IPR057084">
    <property type="entry name" value="Int_N"/>
</dbReference>
<evidence type="ECO:0000256" key="4">
    <source>
        <dbReference type="ARBA" id="ARBA00023172"/>
    </source>
</evidence>
<protein>
    <submittedName>
        <fullName evidence="8">Site-specific recombinase XerD</fullName>
    </submittedName>
</protein>
<keyword evidence="9" id="KW-1185">Reference proteome</keyword>
<dbReference type="PANTHER" id="PTHR30349:SF64">
    <property type="entry name" value="PROPHAGE INTEGRASE INTD-RELATED"/>
    <property type="match status" value="1"/>
</dbReference>
<dbReference type="InterPro" id="IPR044068">
    <property type="entry name" value="CB"/>
</dbReference>
<feature type="domain" description="Core-binding (CB)" evidence="7">
    <location>
        <begin position="62"/>
        <end position="141"/>
    </location>
</feature>
<gene>
    <name evidence="8" type="ORF">TAGGR_1607</name>
</gene>
<name>A0A0U9HN50_9BACT</name>
<dbReference type="PANTHER" id="PTHR30349">
    <property type="entry name" value="PHAGE INTEGRASE-RELATED"/>
    <property type="match status" value="1"/>
</dbReference>
<dbReference type="InterPro" id="IPR013762">
    <property type="entry name" value="Integrase-like_cat_sf"/>
</dbReference>
<keyword evidence="3 5" id="KW-0238">DNA-binding</keyword>
<dbReference type="InterPro" id="IPR011010">
    <property type="entry name" value="DNA_brk_join_enz"/>
</dbReference>
<organism evidence="8 9">
    <name type="scientific">Thermodesulfovibrio aggregans</name>
    <dbReference type="NCBI Taxonomy" id="86166"/>
    <lineage>
        <taxon>Bacteria</taxon>
        <taxon>Pseudomonadati</taxon>
        <taxon>Nitrospirota</taxon>
        <taxon>Thermodesulfovibrionia</taxon>
        <taxon>Thermodesulfovibrionales</taxon>
        <taxon>Thermodesulfovibrionaceae</taxon>
        <taxon>Thermodesulfovibrio</taxon>
    </lineage>
</organism>
<dbReference type="CDD" id="cd00796">
    <property type="entry name" value="INT_Rci_Hp1_C"/>
    <property type="match status" value="1"/>
</dbReference>
<dbReference type="RefSeq" id="WP_059175882.1">
    <property type="nucleotide sequence ID" value="NZ_BCNO01000001.1"/>
</dbReference>
<proteinExistence type="inferred from homology"/>
<evidence type="ECO:0000256" key="3">
    <source>
        <dbReference type="ARBA" id="ARBA00023125"/>
    </source>
</evidence>
<dbReference type="PROSITE" id="PS51900">
    <property type="entry name" value="CB"/>
    <property type="match status" value="1"/>
</dbReference>
<accession>A0A0U9HN50</accession>
<dbReference type="SUPFAM" id="SSF56349">
    <property type="entry name" value="DNA breaking-rejoining enzymes"/>
    <property type="match status" value="1"/>
</dbReference>
<dbReference type="Pfam" id="PF24624">
    <property type="entry name" value="Int_N"/>
    <property type="match status" value="1"/>
</dbReference>
<evidence type="ECO:0000256" key="1">
    <source>
        <dbReference type="ARBA" id="ARBA00008857"/>
    </source>
</evidence>
<dbReference type="OrthoDB" id="9795573at2"/>
<dbReference type="InterPro" id="IPR010998">
    <property type="entry name" value="Integrase_recombinase_N"/>
</dbReference>